<accession>A0A3R9PWX4</accession>
<gene>
    <name evidence="2" type="ORF">EI291_12910</name>
</gene>
<feature type="domain" description="GP-PDE" evidence="1">
    <location>
        <begin position="12"/>
        <end position="281"/>
    </location>
</feature>
<organism evidence="2 3">
    <name type="scientific">Hymenobacter rigui</name>
    <dbReference type="NCBI Taxonomy" id="334424"/>
    <lineage>
        <taxon>Bacteria</taxon>
        <taxon>Pseudomonadati</taxon>
        <taxon>Bacteroidota</taxon>
        <taxon>Cytophagia</taxon>
        <taxon>Cytophagales</taxon>
        <taxon>Hymenobacteraceae</taxon>
        <taxon>Hymenobacter</taxon>
    </lineage>
</organism>
<evidence type="ECO:0000313" key="3">
    <source>
        <dbReference type="Proteomes" id="UP000273500"/>
    </source>
</evidence>
<dbReference type="AlphaFoldDB" id="A0A3R9PWX4"/>
<dbReference type="PROSITE" id="PS51704">
    <property type="entry name" value="GP_PDE"/>
    <property type="match status" value="1"/>
</dbReference>
<name>A0A3R9PWX4_9BACT</name>
<evidence type="ECO:0000313" key="2">
    <source>
        <dbReference type="EMBL" id="RSK47988.1"/>
    </source>
</evidence>
<dbReference type="InterPro" id="IPR017946">
    <property type="entry name" value="PLC-like_Pdiesterase_TIM-brl"/>
</dbReference>
<protein>
    <submittedName>
        <fullName evidence="2">Glycerophosphodiester phosphodiesterase</fullName>
    </submittedName>
</protein>
<dbReference type="GO" id="GO:0008081">
    <property type="term" value="F:phosphoric diester hydrolase activity"/>
    <property type="evidence" value="ECO:0007669"/>
    <property type="project" value="InterPro"/>
</dbReference>
<dbReference type="PANTHER" id="PTHR46211">
    <property type="entry name" value="GLYCEROPHOSPHORYL DIESTER PHOSPHODIESTERASE"/>
    <property type="match status" value="1"/>
</dbReference>
<dbReference type="SUPFAM" id="SSF51695">
    <property type="entry name" value="PLC-like phosphodiesterases"/>
    <property type="match status" value="1"/>
</dbReference>
<evidence type="ECO:0000259" key="1">
    <source>
        <dbReference type="PROSITE" id="PS51704"/>
    </source>
</evidence>
<dbReference type="RefSeq" id="WP_125420523.1">
    <property type="nucleotide sequence ID" value="NZ_RWIT01000006.1"/>
</dbReference>
<dbReference type="Pfam" id="PF03009">
    <property type="entry name" value="GDPD"/>
    <property type="match status" value="1"/>
</dbReference>
<reference evidence="2 3" key="1">
    <citation type="submission" date="2018-12" db="EMBL/GenBank/DDBJ databases">
        <authorList>
            <person name="Feng G."/>
            <person name="Zhu H."/>
        </authorList>
    </citation>
    <scope>NUCLEOTIDE SEQUENCE [LARGE SCALE GENOMIC DNA]</scope>
    <source>
        <strain evidence="2 3">KCTC 12533</strain>
    </source>
</reference>
<dbReference type="Proteomes" id="UP000273500">
    <property type="component" value="Unassembled WGS sequence"/>
</dbReference>
<dbReference type="Gene3D" id="3.20.20.190">
    <property type="entry name" value="Phosphatidylinositol (PI) phosphodiesterase"/>
    <property type="match status" value="1"/>
</dbReference>
<dbReference type="PROSITE" id="PS50007">
    <property type="entry name" value="PIPLC_X_DOMAIN"/>
    <property type="match status" value="1"/>
</dbReference>
<proteinExistence type="predicted"/>
<dbReference type="OrthoDB" id="384721at2"/>
<keyword evidence="3" id="KW-1185">Reference proteome</keyword>
<dbReference type="EMBL" id="RWIT01000006">
    <property type="protein sequence ID" value="RSK47988.1"/>
    <property type="molecule type" value="Genomic_DNA"/>
</dbReference>
<dbReference type="PANTHER" id="PTHR46211:SF14">
    <property type="entry name" value="GLYCEROPHOSPHODIESTER PHOSPHODIESTERASE"/>
    <property type="match status" value="1"/>
</dbReference>
<dbReference type="InterPro" id="IPR030395">
    <property type="entry name" value="GP_PDE_dom"/>
</dbReference>
<comment type="caution">
    <text evidence="2">The sequence shown here is derived from an EMBL/GenBank/DDBJ whole genome shotgun (WGS) entry which is preliminary data.</text>
</comment>
<dbReference type="GO" id="GO:0006629">
    <property type="term" value="P:lipid metabolic process"/>
    <property type="evidence" value="ECO:0007669"/>
    <property type="project" value="InterPro"/>
</dbReference>
<sequence length="282" mass="31869">MPVSPAPAPYTPEIHGHRGCRGLAPENTLPAFRRALLLGVDVLELDVVLSADNEVVVSHEPWMSAAFCLTPSGQPIPAEQQFRHNLYAMPYATIRQYDCGSLRHPLFPEQHSEPAFKPLLREVVAAADIFADQLHRPRPRFSIEIKSSPEGDRIWHPEPAQFLKIVLNELRTLDLLSRTTLLCFDKRILQLAYGIVPELPLCLLVEDQRPPTAHLHELGFIPATYGPDFRLVTASLVAELNSLQIHLVPWTVNELPDLRRMLAFRPRGITTDYPDRLIDLLK</sequence>